<gene>
    <name evidence="2" type="ORF">AZE42_05592</name>
</gene>
<feature type="region of interest" description="Disordered" evidence="1">
    <location>
        <begin position="1"/>
        <end position="34"/>
    </location>
</feature>
<evidence type="ECO:0000256" key="1">
    <source>
        <dbReference type="SAM" id="MobiDB-lite"/>
    </source>
</evidence>
<dbReference type="Proteomes" id="UP000183567">
    <property type="component" value="Unassembled WGS sequence"/>
</dbReference>
<sequence>MSFNTNSPDSSNNNSKAMAQRHYREKEGEGFTELQMAIHDVTGGRDDPDKRHDILTKGKELHRQNIELRRQLTMTPGPSFGAQGVQGPVAGSGGAAATHYAHGFGVSARGNAYNPHSTQHYGVQHLQNQNPGYPGPSRHV</sequence>
<accession>A0A1J8QNK6</accession>
<evidence type="ECO:0000313" key="2">
    <source>
        <dbReference type="EMBL" id="OJA13340.1"/>
    </source>
</evidence>
<dbReference type="AlphaFoldDB" id="A0A1J8QNK6"/>
<dbReference type="OrthoDB" id="2691574at2759"/>
<evidence type="ECO:0000313" key="3">
    <source>
        <dbReference type="Proteomes" id="UP000183567"/>
    </source>
</evidence>
<feature type="compositionally biased region" description="Low complexity" evidence="1">
    <location>
        <begin position="1"/>
        <end position="15"/>
    </location>
</feature>
<protein>
    <submittedName>
        <fullName evidence="2">Uncharacterized protein</fullName>
    </submittedName>
</protein>
<keyword evidence="3" id="KW-1185">Reference proteome</keyword>
<dbReference type="EMBL" id="LVVM01004187">
    <property type="protein sequence ID" value="OJA13340.1"/>
    <property type="molecule type" value="Genomic_DNA"/>
</dbReference>
<name>A0A1J8QNK6_9AGAM</name>
<reference evidence="2 3" key="1">
    <citation type="submission" date="2016-03" db="EMBL/GenBank/DDBJ databases">
        <title>Comparative genomics of the ectomycorrhizal sister species Rhizopogon vinicolor and Rhizopogon vesiculosus (Basidiomycota: Boletales) reveals a divergence of the mating type B locus.</title>
        <authorList>
            <person name="Mujic A.B."/>
            <person name="Kuo A."/>
            <person name="Tritt A."/>
            <person name="Lipzen A."/>
            <person name="Chen C."/>
            <person name="Johnson J."/>
            <person name="Sharma A."/>
            <person name="Barry K."/>
            <person name="Grigoriev I.V."/>
            <person name="Spatafora J.W."/>
        </authorList>
    </citation>
    <scope>NUCLEOTIDE SEQUENCE [LARGE SCALE GENOMIC DNA]</scope>
    <source>
        <strain evidence="2 3">AM-OR11-056</strain>
    </source>
</reference>
<comment type="caution">
    <text evidence="2">The sequence shown here is derived from an EMBL/GenBank/DDBJ whole genome shotgun (WGS) entry which is preliminary data.</text>
</comment>
<organism evidence="2 3">
    <name type="scientific">Rhizopogon vesiculosus</name>
    <dbReference type="NCBI Taxonomy" id="180088"/>
    <lineage>
        <taxon>Eukaryota</taxon>
        <taxon>Fungi</taxon>
        <taxon>Dikarya</taxon>
        <taxon>Basidiomycota</taxon>
        <taxon>Agaricomycotina</taxon>
        <taxon>Agaricomycetes</taxon>
        <taxon>Agaricomycetidae</taxon>
        <taxon>Boletales</taxon>
        <taxon>Suillineae</taxon>
        <taxon>Rhizopogonaceae</taxon>
        <taxon>Rhizopogon</taxon>
    </lineage>
</organism>
<proteinExistence type="predicted"/>